<reference evidence="1 2" key="1">
    <citation type="journal article" date="2023" name="Sci. Data">
        <title>Genome assembly of the Korean intertidal mud-creeper Batillaria attramentaria.</title>
        <authorList>
            <person name="Patra A.K."/>
            <person name="Ho P.T."/>
            <person name="Jun S."/>
            <person name="Lee S.J."/>
            <person name="Kim Y."/>
            <person name="Won Y.J."/>
        </authorList>
    </citation>
    <scope>NUCLEOTIDE SEQUENCE [LARGE SCALE GENOMIC DNA]</scope>
    <source>
        <tissue evidence="1">Foot muscle</tissue>
    </source>
</reference>
<dbReference type="AlphaFoldDB" id="A0ABD0JI71"/>
<organism evidence="1 2">
    <name type="scientific">Batillaria attramentaria</name>
    <dbReference type="NCBI Taxonomy" id="370345"/>
    <lineage>
        <taxon>Eukaryota</taxon>
        <taxon>Metazoa</taxon>
        <taxon>Spiralia</taxon>
        <taxon>Lophotrochozoa</taxon>
        <taxon>Mollusca</taxon>
        <taxon>Gastropoda</taxon>
        <taxon>Caenogastropoda</taxon>
        <taxon>Sorbeoconcha</taxon>
        <taxon>Cerithioidea</taxon>
        <taxon>Batillariidae</taxon>
        <taxon>Batillaria</taxon>
    </lineage>
</organism>
<sequence length="383" mass="42278">MAHGGLGVYGTRLVRWTRSTVTLHVNTDRVLLQYTVKFSKHTHVVCNGGLWWLVVGPHHLAWSSPNTHMSSVMAVSGGWWWVLTIWLGFVVQGSEQCTVPGSVQGTWQVRGGGSTSTVTVDSTTLTGLTVWNKTLTYNTVTVDSTTLTGLTVWNKTLTYNTVTVDSTTLTGLTVWNKTLTYNTVTVDSTTLTGLTVWNKTLTYNTVTVDSTTLTGLTVWNKTLTYNTVTVDSTTLTGLTVWNKTLTYNTVTVDSTTLTGLTVWNKTLTYNTVTVDSTTLTGLTVWNKTLTYNCFQQQGDYYVYSSEQTSLFDSYAVKIYFCWCLQAVATGYKLYELSDKVLETGEERGKAYLITTTPTINDVCDTAFSTNLQHKAMEGVSSGM</sequence>
<dbReference type="Proteomes" id="UP001519460">
    <property type="component" value="Unassembled WGS sequence"/>
</dbReference>
<comment type="caution">
    <text evidence="1">The sequence shown here is derived from an EMBL/GenBank/DDBJ whole genome shotgun (WGS) entry which is preliminary data.</text>
</comment>
<gene>
    <name evidence="1" type="ORF">BaRGS_00034345</name>
</gene>
<name>A0ABD0JI71_9CAEN</name>
<keyword evidence="2" id="KW-1185">Reference proteome</keyword>
<accession>A0ABD0JI71</accession>
<evidence type="ECO:0000313" key="2">
    <source>
        <dbReference type="Proteomes" id="UP001519460"/>
    </source>
</evidence>
<evidence type="ECO:0000313" key="1">
    <source>
        <dbReference type="EMBL" id="KAK7474391.1"/>
    </source>
</evidence>
<protein>
    <submittedName>
        <fullName evidence="1">Uncharacterized protein</fullName>
    </submittedName>
</protein>
<proteinExistence type="predicted"/>
<dbReference type="EMBL" id="JACVVK020000438">
    <property type="protein sequence ID" value="KAK7474391.1"/>
    <property type="molecule type" value="Genomic_DNA"/>
</dbReference>